<dbReference type="PANTHER" id="PTHR46013">
    <property type="entry name" value="VASCULAR CELL ADHESION MOLECULE 1"/>
    <property type="match status" value="1"/>
</dbReference>
<dbReference type="Pfam" id="PF13895">
    <property type="entry name" value="Ig_2"/>
    <property type="match status" value="1"/>
</dbReference>
<evidence type="ECO:0000313" key="4">
    <source>
        <dbReference type="Proteomes" id="UP001652700"/>
    </source>
</evidence>
<dbReference type="InterPro" id="IPR036179">
    <property type="entry name" value="Ig-like_dom_sf"/>
</dbReference>
<accession>A0ABM5L8S1</accession>
<dbReference type="SMART" id="SM00409">
    <property type="entry name" value="IG"/>
    <property type="match status" value="2"/>
</dbReference>
<proteinExistence type="predicted"/>
<feature type="domain" description="Ig-like" evidence="2">
    <location>
        <begin position="40"/>
        <end position="138"/>
    </location>
</feature>
<dbReference type="PANTHER" id="PTHR46013:SF4">
    <property type="entry name" value="B-CELL RECEPTOR CD22-RELATED"/>
    <property type="match status" value="1"/>
</dbReference>
<reference evidence="3" key="1">
    <citation type="submission" date="2025-05" db="UniProtKB">
        <authorList>
            <consortium name="EnsemblMetazoa"/>
        </authorList>
    </citation>
    <scope>IDENTIFICATION</scope>
</reference>
<evidence type="ECO:0000259" key="2">
    <source>
        <dbReference type="PROSITE" id="PS50835"/>
    </source>
</evidence>
<dbReference type="InterPro" id="IPR013783">
    <property type="entry name" value="Ig-like_fold"/>
</dbReference>
<dbReference type="InterPro" id="IPR003599">
    <property type="entry name" value="Ig_sub"/>
</dbReference>
<dbReference type="Gene3D" id="2.60.40.10">
    <property type="entry name" value="Immunoglobulins"/>
    <property type="match status" value="2"/>
</dbReference>
<evidence type="ECO:0000256" key="1">
    <source>
        <dbReference type="SAM" id="SignalP"/>
    </source>
</evidence>
<feature type="signal peptide" evidence="1">
    <location>
        <begin position="1"/>
        <end position="20"/>
    </location>
</feature>
<dbReference type="EnsemblMetazoa" id="XM_050662879.1">
    <property type="protein sequence ID" value="XP_050518836.1"/>
    <property type="gene ID" value="LOC114324922"/>
</dbReference>
<dbReference type="SUPFAM" id="SSF48726">
    <property type="entry name" value="Immunoglobulin"/>
    <property type="match status" value="2"/>
</dbReference>
<dbReference type="PROSITE" id="PS50835">
    <property type="entry name" value="IG_LIKE"/>
    <property type="match status" value="2"/>
</dbReference>
<protein>
    <recommendedName>
        <fullName evidence="2">Ig-like domain-containing protein</fullName>
    </recommendedName>
</protein>
<organism evidence="3 4">
    <name type="scientific">Diabrotica virgifera virgifera</name>
    <name type="common">western corn rootworm</name>
    <dbReference type="NCBI Taxonomy" id="50390"/>
    <lineage>
        <taxon>Eukaryota</taxon>
        <taxon>Metazoa</taxon>
        <taxon>Ecdysozoa</taxon>
        <taxon>Arthropoda</taxon>
        <taxon>Hexapoda</taxon>
        <taxon>Insecta</taxon>
        <taxon>Pterygota</taxon>
        <taxon>Neoptera</taxon>
        <taxon>Endopterygota</taxon>
        <taxon>Coleoptera</taxon>
        <taxon>Polyphaga</taxon>
        <taxon>Cucujiformia</taxon>
        <taxon>Chrysomeloidea</taxon>
        <taxon>Chrysomelidae</taxon>
        <taxon>Galerucinae</taxon>
        <taxon>Diabroticina</taxon>
        <taxon>Diabroticites</taxon>
        <taxon>Diabrotica</taxon>
    </lineage>
</organism>
<keyword evidence="1" id="KW-0732">Signal</keyword>
<dbReference type="RefSeq" id="XP_050518836.1">
    <property type="nucleotide sequence ID" value="XM_050662879.1"/>
</dbReference>
<dbReference type="Proteomes" id="UP001652700">
    <property type="component" value="Unplaced"/>
</dbReference>
<name>A0ABM5L8S1_DIAVI</name>
<sequence length="260" mass="29032">MKNTLLLFYIYIFALNPVFGEDELPVVKEENRIKVTYEDPAVQAATPFGKIDPPGPASIRYAPSRVVKGGSVTLTCTVESSGPQDNVSYIWYRGSHVLTDVTQSVYIISSASLKTRNNFSCAAQNEGGTGAEATVFVDVYAPPVFKMKPPTYYSVLYNSKHISLNCIVECYPECAIVWYKDGIKLNIEHNPLYTVETRYLPSNQQVNDFESIYSTLIWNMTAWPVNMLDYTNYTCQSTSNIAGVGISSTTEIAVDYNNRQ</sequence>
<feature type="domain" description="Ig-like" evidence="2">
    <location>
        <begin position="142"/>
        <end position="253"/>
    </location>
</feature>
<evidence type="ECO:0000313" key="3">
    <source>
        <dbReference type="EnsemblMetazoa" id="XP_050518836.1"/>
    </source>
</evidence>
<keyword evidence="4" id="KW-1185">Reference proteome</keyword>
<feature type="chain" id="PRO_5045511432" description="Ig-like domain-containing protein" evidence="1">
    <location>
        <begin position="21"/>
        <end position="260"/>
    </location>
</feature>
<dbReference type="GeneID" id="114324922"/>
<dbReference type="InterPro" id="IPR007110">
    <property type="entry name" value="Ig-like_dom"/>
</dbReference>